<keyword evidence="4" id="KW-0963">Cytoplasm</keyword>
<evidence type="ECO:0000259" key="11">
    <source>
        <dbReference type="PROSITE" id="PS51918"/>
    </source>
</evidence>
<dbReference type="PROSITE" id="PS51918">
    <property type="entry name" value="RADICAL_SAM"/>
    <property type="match status" value="1"/>
</dbReference>
<dbReference type="PIRSF" id="PIRSF006004">
    <property type="entry name" value="CHP00048"/>
    <property type="match status" value="1"/>
</dbReference>
<dbReference type="GO" id="GO:0008173">
    <property type="term" value="F:RNA methyltransferase activity"/>
    <property type="evidence" value="ECO:0007669"/>
    <property type="project" value="InterPro"/>
</dbReference>
<dbReference type="Pfam" id="PF04055">
    <property type="entry name" value="Radical_SAM"/>
    <property type="match status" value="1"/>
</dbReference>
<evidence type="ECO:0000256" key="5">
    <source>
        <dbReference type="ARBA" id="ARBA00022603"/>
    </source>
</evidence>
<evidence type="ECO:0000256" key="3">
    <source>
        <dbReference type="ARBA" id="ARBA00022485"/>
    </source>
</evidence>
<evidence type="ECO:0000313" key="12">
    <source>
        <dbReference type="EMBL" id="JAT78187.1"/>
    </source>
</evidence>
<feature type="domain" description="Radical SAM core" evidence="11">
    <location>
        <begin position="123"/>
        <end position="354"/>
    </location>
</feature>
<keyword evidence="8" id="KW-0479">Metal-binding</keyword>
<dbReference type="SFLD" id="SFLDG01062">
    <property type="entry name" value="methyltransferase_(Class_A)"/>
    <property type="match status" value="1"/>
</dbReference>
<comment type="cofactor">
    <cofactor evidence="1">
        <name>[4Fe-4S] cluster</name>
        <dbReference type="ChEBI" id="CHEBI:49883"/>
    </cofactor>
</comment>
<dbReference type="GO" id="GO:0005737">
    <property type="term" value="C:cytoplasm"/>
    <property type="evidence" value="ECO:0007669"/>
    <property type="project" value="UniProtKB-SubCell"/>
</dbReference>
<dbReference type="CDD" id="cd01335">
    <property type="entry name" value="Radical_SAM"/>
    <property type="match status" value="1"/>
</dbReference>
<comment type="subcellular location">
    <subcellularLocation>
        <location evidence="2">Cytoplasm</location>
    </subcellularLocation>
</comment>
<keyword evidence="7" id="KW-0949">S-adenosyl-L-methionine</keyword>
<dbReference type="PANTHER" id="PTHR30544:SF8">
    <property type="entry name" value="RADICAL SAM SUPERFAMILY PROTEIN"/>
    <property type="match status" value="1"/>
</dbReference>
<dbReference type="GO" id="GO:0070475">
    <property type="term" value="P:rRNA base methylation"/>
    <property type="evidence" value="ECO:0007669"/>
    <property type="project" value="TreeGrafter"/>
</dbReference>
<dbReference type="SUPFAM" id="SSF102114">
    <property type="entry name" value="Radical SAM enzymes"/>
    <property type="match status" value="1"/>
</dbReference>
<name>A0A1D2AG59_AUXPR</name>
<evidence type="ECO:0000256" key="7">
    <source>
        <dbReference type="ARBA" id="ARBA00022691"/>
    </source>
</evidence>
<organism evidence="12">
    <name type="scientific">Auxenochlorella protothecoides</name>
    <name type="common">Green microalga</name>
    <name type="synonym">Chlorella protothecoides</name>
    <dbReference type="NCBI Taxonomy" id="3075"/>
    <lineage>
        <taxon>Eukaryota</taxon>
        <taxon>Viridiplantae</taxon>
        <taxon>Chlorophyta</taxon>
        <taxon>core chlorophytes</taxon>
        <taxon>Trebouxiophyceae</taxon>
        <taxon>Chlorellales</taxon>
        <taxon>Chlorellaceae</taxon>
        <taxon>Auxenochlorella</taxon>
    </lineage>
</organism>
<dbReference type="FunFam" id="3.20.20.70:FF:000164">
    <property type="entry name" value="23S rRNA methyltransferase"/>
    <property type="match status" value="1"/>
</dbReference>
<evidence type="ECO:0000256" key="6">
    <source>
        <dbReference type="ARBA" id="ARBA00022679"/>
    </source>
</evidence>
<keyword evidence="10" id="KW-0411">Iron-sulfur</keyword>
<dbReference type="GO" id="GO:0051539">
    <property type="term" value="F:4 iron, 4 sulfur cluster binding"/>
    <property type="evidence" value="ECO:0007669"/>
    <property type="project" value="UniProtKB-KW"/>
</dbReference>
<evidence type="ECO:0000256" key="9">
    <source>
        <dbReference type="ARBA" id="ARBA00023004"/>
    </source>
</evidence>
<proteinExistence type="predicted"/>
<accession>A0A1D2AG59</accession>
<dbReference type="PANTHER" id="PTHR30544">
    <property type="entry name" value="23S RRNA METHYLTRANSFERASE"/>
    <property type="match status" value="1"/>
</dbReference>
<keyword evidence="3" id="KW-0004">4Fe-4S</keyword>
<dbReference type="GO" id="GO:0030488">
    <property type="term" value="P:tRNA methylation"/>
    <property type="evidence" value="ECO:0007669"/>
    <property type="project" value="TreeGrafter"/>
</dbReference>
<dbReference type="InterPro" id="IPR058240">
    <property type="entry name" value="rSAM_sf"/>
</dbReference>
<evidence type="ECO:0000256" key="2">
    <source>
        <dbReference type="ARBA" id="ARBA00004496"/>
    </source>
</evidence>
<evidence type="ECO:0000256" key="4">
    <source>
        <dbReference type="ARBA" id="ARBA00022490"/>
    </source>
</evidence>
<keyword evidence="9" id="KW-0408">Iron</keyword>
<dbReference type="Gene3D" id="3.20.20.70">
    <property type="entry name" value="Aldolase class I"/>
    <property type="match status" value="1"/>
</dbReference>
<keyword evidence="5" id="KW-0489">Methyltransferase</keyword>
<gene>
    <name evidence="12" type="ORF">g.30399</name>
</gene>
<dbReference type="InterPro" id="IPR040072">
    <property type="entry name" value="Methyltransferase_A"/>
</dbReference>
<reference evidence="12" key="1">
    <citation type="submission" date="2015-08" db="EMBL/GenBank/DDBJ databases">
        <authorList>
            <person name="Babu N.S."/>
            <person name="Beckwith C.J."/>
            <person name="Beseler K.G."/>
            <person name="Brison A."/>
            <person name="Carone J.V."/>
            <person name="Caskin T.P."/>
            <person name="Diamond M."/>
            <person name="Durham M.E."/>
            <person name="Foxe J.M."/>
            <person name="Go M."/>
            <person name="Henderson B.A."/>
            <person name="Jones I.B."/>
            <person name="McGettigan J.A."/>
            <person name="Micheletti S.J."/>
            <person name="Nasrallah M.E."/>
            <person name="Ortiz D."/>
            <person name="Piller C.R."/>
            <person name="Privatt S.R."/>
            <person name="Schneider S.L."/>
            <person name="Sharp S."/>
            <person name="Smith T.C."/>
            <person name="Stanton J.D."/>
            <person name="Ullery H.E."/>
            <person name="Wilson R.J."/>
            <person name="Serrano M.G."/>
            <person name="Buck G."/>
            <person name="Lee V."/>
            <person name="Wang Y."/>
            <person name="Carvalho R."/>
            <person name="Voegtly L."/>
            <person name="Shi R."/>
            <person name="Duckworth R."/>
            <person name="Johnson A."/>
            <person name="Loviza R."/>
            <person name="Walstead R."/>
            <person name="Shah Z."/>
            <person name="Kiflezghi M."/>
            <person name="Wade K."/>
            <person name="Ball S.L."/>
            <person name="Bradley K.W."/>
            <person name="Asai D.J."/>
            <person name="Bowman C.A."/>
            <person name="Russell D.A."/>
            <person name="Pope W.H."/>
            <person name="Jacobs-Sera D."/>
            <person name="Hendrix R.W."/>
            <person name="Hatfull G.F."/>
        </authorList>
    </citation>
    <scope>NUCLEOTIDE SEQUENCE</scope>
</reference>
<dbReference type="EMBL" id="GDKF01000435">
    <property type="protein sequence ID" value="JAT78187.1"/>
    <property type="molecule type" value="Transcribed_RNA"/>
</dbReference>
<dbReference type="AlphaFoldDB" id="A0A1D2AG59"/>
<dbReference type="SFLD" id="SFLDF00275">
    <property type="entry name" value="adenosine_C2_methyltransferase"/>
    <property type="match status" value="1"/>
</dbReference>
<evidence type="ECO:0000256" key="1">
    <source>
        <dbReference type="ARBA" id="ARBA00001966"/>
    </source>
</evidence>
<evidence type="ECO:0000256" key="10">
    <source>
        <dbReference type="ARBA" id="ARBA00023014"/>
    </source>
</evidence>
<protein>
    <recommendedName>
        <fullName evidence="11">Radical SAM core domain-containing protein</fullName>
    </recommendedName>
</protein>
<keyword evidence="6" id="KW-0808">Transferase</keyword>
<dbReference type="InterPro" id="IPR013785">
    <property type="entry name" value="Aldolase_TIM"/>
</dbReference>
<sequence length="395" mass="41475">MPKKRVLSPQSVWDEPALRLAFDRAGVKALHLPPLYRHLLRHPDASWSDVPDLPRAAVDLLTRDFAAHTTTLVHAQTSGGGDATKLLVRLQDGLQVEAVIMQYDTTSAPPAASDGAAPPAVTGSQRCTLCVSSEVGCAMACTFCATGTMGLSADLTAGEIVEQLVHARRQHPIRNVVFMGMGEPLNNYVAVRAAILTMVDPASFALRRSAVTLSTVGVAPRIRQLAADLPGVSLALSLHAPTQELRAAIVPSARAYPLDRLMAAVAEYQAASGQRVFVEYVLLGEANCRAEHAHALGALLSGRNVVVNLIPWNPILSPAMDFRGPAPGQAVEFAVVLREQYGLPTTIRQEKGQDVAGACGQLVLEQGGRACGPGGSGGGGCGDLEDLAGRAVAAR</sequence>
<dbReference type="GO" id="GO:0046872">
    <property type="term" value="F:metal ion binding"/>
    <property type="evidence" value="ECO:0007669"/>
    <property type="project" value="UniProtKB-KW"/>
</dbReference>
<dbReference type="InterPro" id="IPR004383">
    <property type="entry name" value="rRNA_lsu_MTrfase_RlmN/Cfr"/>
</dbReference>
<dbReference type="SFLD" id="SFLDS00029">
    <property type="entry name" value="Radical_SAM"/>
    <property type="match status" value="1"/>
</dbReference>
<evidence type="ECO:0000256" key="8">
    <source>
        <dbReference type="ARBA" id="ARBA00022723"/>
    </source>
</evidence>
<dbReference type="InterPro" id="IPR007197">
    <property type="entry name" value="rSAM"/>
</dbReference>